<dbReference type="Proteomes" id="UP000001471">
    <property type="component" value="Unassembled WGS sequence"/>
</dbReference>
<sequence length="55" mass="6298">MWSDRSEQMVGQKKERSRILVRRHSAPLVPVVLVPETLRLSKGQEFADQKLAPQA</sequence>
<dbReference type="InParanoid" id="B2W4R6"/>
<dbReference type="HOGENOM" id="CLU_3033463_0_0_1"/>
<proteinExistence type="predicted"/>
<dbReference type="EMBL" id="DS231618">
    <property type="protein sequence ID" value="EDU47523.1"/>
    <property type="molecule type" value="Genomic_DNA"/>
</dbReference>
<gene>
    <name evidence="1" type="ORF">PTRG_04616</name>
</gene>
<evidence type="ECO:0000313" key="2">
    <source>
        <dbReference type="Proteomes" id="UP000001471"/>
    </source>
</evidence>
<protein>
    <submittedName>
        <fullName evidence="1">Uncharacterized protein</fullName>
    </submittedName>
</protein>
<reference evidence="2" key="1">
    <citation type="journal article" date="2013" name="G3 (Bethesda)">
        <title>Comparative genomics of a plant-pathogenic fungus, Pyrenophora tritici-repentis, reveals transduplication and the impact of repeat elements on pathogenicity and population divergence.</title>
        <authorList>
            <person name="Manning V.A."/>
            <person name="Pandelova I."/>
            <person name="Dhillon B."/>
            <person name="Wilhelm L.J."/>
            <person name="Goodwin S.B."/>
            <person name="Berlin A.M."/>
            <person name="Figueroa M."/>
            <person name="Freitag M."/>
            <person name="Hane J.K."/>
            <person name="Henrissat B."/>
            <person name="Holman W.H."/>
            <person name="Kodira C.D."/>
            <person name="Martin J."/>
            <person name="Oliver R.P."/>
            <person name="Robbertse B."/>
            <person name="Schackwitz W."/>
            <person name="Schwartz D.C."/>
            <person name="Spatafora J.W."/>
            <person name="Turgeon B.G."/>
            <person name="Yandava C."/>
            <person name="Young S."/>
            <person name="Zhou S."/>
            <person name="Zeng Q."/>
            <person name="Grigoriev I.V."/>
            <person name="Ma L.-J."/>
            <person name="Ciuffetti L.M."/>
        </authorList>
    </citation>
    <scope>NUCLEOTIDE SEQUENCE [LARGE SCALE GENOMIC DNA]</scope>
    <source>
        <strain evidence="2">Pt-1C-BFP</strain>
    </source>
</reference>
<evidence type="ECO:0000313" key="1">
    <source>
        <dbReference type="EMBL" id="EDU47523.1"/>
    </source>
</evidence>
<accession>B2W4R6</accession>
<organism evidence="1 2">
    <name type="scientific">Pyrenophora tritici-repentis (strain Pt-1C-BFP)</name>
    <name type="common">Wheat tan spot fungus</name>
    <name type="synonym">Drechslera tritici-repentis</name>
    <dbReference type="NCBI Taxonomy" id="426418"/>
    <lineage>
        <taxon>Eukaryota</taxon>
        <taxon>Fungi</taxon>
        <taxon>Dikarya</taxon>
        <taxon>Ascomycota</taxon>
        <taxon>Pezizomycotina</taxon>
        <taxon>Dothideomycetes</taxon>
        <taxon>Pleosporomycetidae</taxon>
        <taxon>Pleosporales</taxon>
        <taxon>Pleosporineae</taxon>
        <taxon>Pleosporaceae</taxon>
        <taxon>Pyrenophora</taxon>
    </lineage>
</organism>
<name>B2W4R6_PYRTR</name>
<dbReference type="AlphaFoldDB" id="B2W4R6"/>